<evidence type="ECO:0000256" key="1">
    <source>
        <dbReference type="SAM" id="MobiDB-lite"/>
    </source>
</evidence>
<feature type="compositionally biased region" description="Low complexity" evidence="1">
    <location>
        <begin position="121"/>
        <end position="141"/>
    </location>
</feature>
<evidence type="ECO:0000313" key="2">
    <source>
        <dbReference type="EMBL" id="KAH3661286.1"/>
    </source>
</evidence>
<dbReference type="EMBL" id="JAEUBE010000487">
    <property type="protein sequence ID" value="KAH3661286.1"/>
    <property type="molecule type" value="Genomic_DNA"/>
</dbReference>
<protein>
    <submittedName>
        <fullName evidence="2">Uncharacterized protein</fullName>
    </submittedName>
</protein>
<evidence type="ECO:0000313" key="3">
    <source>
        <dbReference type="Proteomes" id="UP000769157"/>
    </source>
</evidence>
<feature type="region of interest" description="Disordered" evidence="1">
    <location>
        <begin position="1"/>
        <end position="32"/>
    </location>
</feature>
<feature type="compositionally biased region" description="Polar residues" evidence="1">
    <location>
        <begin position="142"/>
        <end position="152"/>
    </location>
</feature>
<proteinExistence type="predicted"/>
<dbReference type="AlphaFoldDB" id="A0A9P8NXZ8"/>
<feature type="region of interest" description="Disordered" evidence="1">
    <location>
        <begin position="115"/>
        <end position="193"/>
    </location>
</feature>
<reference evidence="2" key="2">
    <citation type="submission" date="2021-01" db="EMBL/GenBank/DDBJ databases">
        <authorList>
            <person name="Schikora-Tamarit M.A."/>
        </authorList>
    </citation>
    <scope>NUCLEOTIDE SEQUENCE</scope>
    <source>
        <strain evidence="2">CBS6075</strain>
    </source>
</reference>
<dbReference type="OrthoDB" id="3993074at2759"/>
<gene>
    <name evidence="2" type="ORF">OGAPHI_006693</name>
</gene>
<sequence length="387" mass="41871">MSEKFIDQSPTKKKRRGRPPTKPKQENRVGESTLNFAISSNISASNNSAATIRQGAICSTPVMKVSPGQRRSGSSGSSLHTPTPKRRKQAPGLVTIQETGISKAHQELASITQREKGYLDSSPITSSSGSSPSASGLQSSPINTSPLNSSDQLMKHDSRTADLNPSLLQPDILAPKTPRSNATPSLKLPPSTPISHFSHVLSSSPMYTHWYAQTPHGRVASTPNSLVPKPLRFEELRPQGPGTTQNAGLGILGMRNKSMPLGQESGIVQLQNKLRKTQSMNDIGADKHNFQVTVQLDSKGKAMVVKKRRRVTAVPSPAMYGTHFAGDTMYSMEPPPGLKIGVDPFVVGISANEMEMKSPYMMAEELSNAARLRSDARFALRELLKDL</sequence>
<reference evidence="2" key="1">
    <citation type="journal article" date="2021" name="Open Biol.">
        <title>Shared evolutionary footprints suggest mitochondrial oxidative damage underlies multiple complex I losses in fungi.</title>
        <authorList>
            <person name="Schikora-Tamarit M.A."/>
            <person name="Marcet-Houben M."/>
            <person name="Nosek J."/>
            <person name="Gabaldon T."/>
        </authorList>
    </citation>
    <scope>NUCLEOTIDE SEQUENCE</scope>
    <source>
        <strain evidence="2">CBS6075</strain>
    </source>
</reference>
<accession>A0A9P8NXZ8</accession>
<dbReference type="RefSeq" id="XP_046058410.1">
    <property type="nucleotide sequence ID" value="XM_046208007.1"/>
</dbReference>
<dbReference type="GeneID" id="70238657"/>
<organism evidence="2 3">
    <name type="scientific">Ogataea philodendri</name>
    <dbReference type="NCBI Taxonomy" id="1378263"/>
    <lineage>
        <taxon>Eukaryota</taxon>
        <taxon>Fungi</taxon>
        <taxon>Dikarya</taxon>
        <taxon>Ascomycota</taxon>
        <taxon>Saccharomycotina</taxon>
        <taxon>Pichiomycetes</taxon>
        <taxon>Pichiales</taxon>
        <taxon>Pichiaceae</taxon>
        <taxon>Ogataea</taxon>
    </lineage>
</organism>
<feature type="compositionally biased region" description="Basic residues" evidence="1">
    <location>
        <begin position="11"/>
        <end position="21"/>
    </location>
</feature>
<feature type="region of interest" description="Disordered" evidence="1">
    <location>
        <begin position="62"/>
        <end position="92"/>
    </location>
</feature>
<name>A0A9P8NXZ8_9ASCO</name>
<dbReference type="Proteomes" id="UP000769157">
    <property type="component" value="Unassembled WGS sequence"/>
</dbReference>
<comment type="caution">
    <text evidence="2">The sequence shown here is derived from an EMBL/GenBank/DDBJ whole genome shotgun (WGS) entry which is preliminary data.</text>
</comment>
<keyword evidence="3" id="KW-1185">Reference proteome</keyword>